<evidence type="ECO:0000313" key="1">
    <source>
        <dbReference type="EMBL" id="MBA4664938.1"/>
    </source>
</evidence>
<reference evidence="1" key="2">
    <citation type="submission" date="2020-07" db="EMBL/GenBank/DDBJ databases">
        <authorList>
            <person name="Vera ALvarez R."/>
            <person name="Arias-Moreno D.M."/>
            <person name="Jimenez-Jacinto V."/>
            <person name="Jimenez-Bremont J.F."/>
            <person name="Swaminathan K."/>
            <person name="Moose S.P."/>
            <person name="Guerrero-Gonzalez M.L."/>
            <person name="Marino-Ramirez L."/>
            <person name="Landsman D."/>
            <person name="Rodriguez-Kessler M."/>
            <person name="Delgado-Sanchez P."/>
        </authorList>
    </citation>
    <scope>NUCLEOTIDE SEQUENCE</scope>
    <source>
        <tissue evidence="1">Cladode</tissue>
    </source>
</reference>
<organism evidence="1">
    <name type="scientific">Opuntia streptacantha</name>
    <name type="common">Prickly pear cactus</name>
    <name type="synonym">Opuntia cardona</name>
    <dbReference type="NCBI Taxonomy" id="393608"/>
    <lineage>
        <taxon>Eukaryota</taxon>
        <taxon>Viridiplantae</taxon>
        <taxon>Streptophyta</taxon>
        <taxon>Embryophyta</taxon>
        <taxon>Tracheophyta</taxon>
        <taxon>Spermatophyta</taxon>
        <taxon>Magnoliopsida</taxon>
        <taxon>eudicotyledons</taxon>
        <taxon>Gunneridae</taxon>
        <taxon>Pentapetalae</taxon>
        <taxon>Caryophyllales</taxon>
        <taxon>Cactineae</taxon>
        <taxon>Cactaceae</taxon>
        <taxon>Opuntioideae</taxon>
        <taxon>Opuntia</taxon>
    </lineage>
</organism>
<sequence>MELIRECSPVYAFSAESSSSWITALNEETLDDSMEDGVVIVTLKAKLNEISHCFGSFLRPKLDVKGSVGGVNDHLPLRRRLQYVHRRHLAGLTPINLILKTSKKIEEAGSLTN</sequence>
<protein>
    <submittedName>
        <fullName evidence="1">Uncharacterized protein</fullName>
    </submittedName>
</protein>
<reference evidence="1" key="1">
    <citation type="journal article" date="2013" name="J. Plant Res.">
        <title>Effect of fungi and light on seed germination of three Opuntia species from semiarid lands of central Mexico.</title>
        <authorList>
            <person name="Delgado-Sanchez P."/>
            <person name="Jimenez-Bremont J.F."/>
            <person name="Guerrero-Gonzalez Mde L."/>
            <person name="Flores J."/>
        </authorList>
    </citation>
    <scope>NUCLEOTIDE SEQUENCE</scope>
    <source>
        <tissue evidence="1">Cladode</tissue>
    </source>
</reference>
<dbReference type="EMBL" id="GISG01225645">
    <property type="protein sequence ID" value="MBA4664938.1"/>
    <property type="molecule type" value="Transcribed_RNA"/>
</dbReference>
<dbReference type="AlphaFoldDB" id="A0A7C9ACA2"/>
<name>A0A7C9ACA2_OPUST</name>
<accession>A0A7C9ACA2</accession>
<proteinExistence type="predicted"/>